<dbReference type="AlphaFoldDB" id="A0A2W4S8P5"/>
<dbReference type="Pfam" id="PF03886">
    <property type="entry name" value="ABC_trans_aux"/>
    <property type="match status" value="1"/>
</dbReference>
<sequence length="205" mass="22609">MKRLLLGLFLMKASLFMLAGCSGSAPTRFYVLSILPQSAQQAANAGRNLAVGVGPVELPEYLDIPQIVTRTGQNELNLADFDKWGEPLKDNANQVLAENLAVLLPSKKVHTYPWKRSSALDYQVVVKITRFDHTEGGETVLHTRWNILSGDGNREILSRETRYVERPDGTGYPATVASMNRALAQFSRDVANTINNEVNTTPTPP</sequence>
<proteinExistence type="predicted"/>
<reference evidence="3 4" key="1">
    <citation type="journal article" date="2018" name="Aquat. Microb. Ecol.">
        <title>Gammaproteobacterial methanotrophs dominate.</title>
        <authorList>
            <person name="Rissanen A.J."/>
            <person name="Saarenheimo J."/>
            <person name="Tiirola M."/>
            <person name="Peura S."/>
            <person name="Aalto S.L."/>
            <person name="Karvinen A."/>
            <person name="Nykanen H."/>
        </authorList>
    </citation>
    <scope>NUCLEOTIDE SEQUENCE [LARGE SCALE GENOMIC DNA]</scope>
    <source>
        <strain evidence="3">AMbin10</strain>
    </source>
</reference>
<feature type="chain" id="PRO_5016119660" description="ABC-type transport auxiliary lipoprotein component domain-containing protein" evidence="1">
    <location>
        <begin position="20"/>
        <end position="205"/>
    </location>
</feature>
<name>A0A2W4S8P5_9GAMM</name>
<dbReference type="Proteomes" id="UP000249396">
    <property type="component" value="Unassembled WGS sequence"/>
</dbReference>
<dbReference type="EMBL" id="QJPH01000503">
    <property type="protein sequence ID" value="PZN71990.1"/>
    <property type="molecule type" value="Genomic_DNA"/>
</dbReference>
<accession>A0A2W4S8P5</accession>
<protein>
    <recommendedName>
        <fullName evidence="2">ABC-type transport auxiliary lipoprotein component domain-containing protein</fullName>
    </recommendedName>
</protein>
<organism evidence="3 4">
    <name type="scientific">Candidatus Methylumidiphilus alinenensis</name>
    <dbReference type="NCBI Taxonomy" id="2202197"/>
    <lineage>
        <taxon>Bacteria</taxon>
        <taxon>Pseudomonadati</taxon>
        <taxon>Pseudomonadota</taxon>
        <taxon>Gammaproteobacteria</taxon>
        <taxon>Methylococcales</taxon>
        <taxon>Candidatus Methylumidiphilus</taxon>
    </lineage>
</organism>
<feature type="signal peptide" evidence="1">
    <location>
        <begin position="1"/>
        <end position="19"/>
    </location>
</feature>
<dbReference type="SUPFAM" id="SSF159594">
    <property type="entry name" value="XCC0632-like"/>
    <property type="match status" value="1"/>
</dbReference>
<evidence type="ECO:0000313" key="3">
    <source>
        <dbReference type="EMBL" id="PZN71990.1"/>
    </source>
</evidence>
<comment type="caution">
    <text evidence="3">The sequence shown here is derived from an EMBL/GenBank/DDBJ whole genome shotgun (WGS) entry which is preliminary data.</text>
</comment>
<gene>
    <name evidence="3" type="ORF">DM484_25205</name>
</gene>
<feature type="domain" description="ABC-type transport auxiliary lipoprotein component" evidence="2">
    <location>
        <begin position="30"/>
        <end position="191"/>
    </location>
</feature>
<evidence type="ECO:0000256" key="1">
    <source>
        <dbReference type="SAM" id="SignalP"/>
    </source>
</evidence>
<evidence type="ECO:0000259" key="2">
    <source>
        <dbReference type="Pfam" id="PF03886"/>
    </source>
</evidence>
<evidence type="ECO:0000313" key="4">
    <source>
        <dbReference type="Proteomes" id="UP000249396"/>
    </source>
</evidence>
<keyword evidence="1" id="KW-0732">Signal</keyword>
<dbReference type="Gene3D" id="3.40.50.10610">
    <property type="entry name" value="ABC-type transport auxiliary lipoprotein component"/>
    <property type="match status" value="1"/>
</dbReference>
<dbReference type="InterPro" id="IPR005586">
    <property type="entry name" value="ABC_trans_aux"/>
</dbReference>